<dbReference type="Proteomes" id="UP000490060">
    <property type="component" value="Unassembled WGS sequence"/>
</dbReference>
<organism evidence="1 2">
    <name type="scientific">Tenacibaculum finnmarkense genomovar ulcerans</name>
    <dbReference type="NCBI Taxonomy" id="2781388"/>
    <lineage>
        <taxon>Bacteria</taxon>
        <taxon>Pseudomonadati</taxon>
        <taxon>Bacteroidota</taxon>
        <taxon>Flavobacteriia</taxon>
        <taxon>Flavobacteriales</taxon>
        <taxon>Flavobacteriaceae</taxon>
        <taxon>Tenacibaculum</taxon>
        <taxon>Tenacibaculum finnmarkense</taxon>
    </lineage>
</organism>
<name>A0A2I2M977_9FLAO</name>
<accession>A0A2I2M977</accession>
<protein>
    <submittedName>
        <fullName evidence="1">Uncharacterized protein</fullName>
    </submittedName>
</protein>
<dbReference type="EMBL" id="OENE01000023">
    <property type="protein sequence ID" value="SOU89108.1"/>
    <property type="molecule type" value="Genomic_DNA"/>
</dbReference>
<reference evidence="1 2" key="1">
    <citation type="submission" date="2017-11" db="EMBL/GenBank/DDBJ databases">
        <authorList>
            <person name="Duchaud E."/>
        </authorList>
    </citation>
    <scope>NUCLEOTIDE SEQUENCE [LARGE SCALE GENOMIC DNA]</scope>
    <source>
        <strain evidence="1 2">TNO010</strain>
    </source>
</reference>
<sequence>MENINIFEEKYSFAVTSEIVEYLPHLFYIEDHEDQSILKNRTLHILKKVLDLDILEVIEWIAKPELENKNLTTDEIIKHIDEIWFEGAEFPDFYAMVEFGSTKWYKSKLNELGLTHDITDWDLFVRNKIGDLEKWIKENRPK</sequence>
<evidence type="ECO:0000313" key="2">
    <source>
        <dbReference type="Proteomes" id="UP000490060"/>
    </source>
</evidence>
<evidence type="ECO:0000313" key="1">
    <source>
        <dbReference type="EMBL" id="SOU89108.1"/>
    </source>
</evidence>
<dbReference type="AlphaFoldDB" id="A0A2I2M977"/>
<proteinExistence type="predicted"/>
<gene>
    <name evidence="1" type="ORF">TNO010_30086</name>
</gene>
<dbReference type="RefSeq" id="WP_172505502.1">
    <property type="nucleotide sequence ID" value="NZ_OENE01000023.1"/>
</dbReference>